<dbReference type="Proteomes" id="UP000485058">
    <property type="component" value="Unassembled WGS sequence"/>
</dbReference>
<evidence type="ECO:0000313" key="2">
    <source>
        <dbReference type="Proteomes" id="UP000485058"/>
    </source>
</evidence>
<keyword evidence="2" id="KW-1185">Reference proteome</keyword>
<sequence length="158" mass="17355">MAGGGRMFAKTSSVFANRKSVFSSTRSQQPTCQVSDLNSQVCRASQPLFSTSAPSGTTHHLSDISPTMHFYEFSFKPQSYNHVIWLCAKSQAAILKNAVTNLPEYRRASAINKSRSHSGAFSWSCTMKFQDYPSPGAMPWSTPRLLASSLVFTSATGW</sequence>
<gene>
    <name evidence="1" type="ORF">HaLaN_21674</name>
</gene>
<reference evidence="1 2" key="1">
    <citation type="submission" date="2020-02" db="EMBL/GenBank/DDBJ databases">
        <title>Draft genome sequence of Haematococcus lacustris strain NIES-144.</title>
        <authorList>
            <person name="Morimoto D."/>
            <person name="Nakagawa S."/>
            <person name="Yoshida T."/>
            <person name="Sawayama S."/>
        </authorList>
    </citation>
    <scope>NUCLEOTIDE SEQUENCE [LARGE SCALE GENOMIC DNA]</scope>
    <source>
        <strain evidence="1 2">NIES-144</strain>
    </source>
</reference>
<protein>
    <submittedName>
        <fullName evidence="1">Uncharacterized protein</fullName>
    </submittedName>
</protein>
<name>A0A699ZZN1_HAELA</name>
<dbReference type="EMBL" id="BLLF01002408">
    <property type="protein sequence ID" value="GFH23968.1"/>
    <property type="molecule type" value="Genomic_DNA"/>
</dbReference>
<dbReference type="AlphaFoldDB" id="A0A699ZZN1"/>
<evidence type="ECO:0000313" key="1">
    <source>
        <dbReference type="EMBL" id="GFH23968.1"/>
    </source>
</evidence>
<comment type="caution">
    <text evidence="1">The sequence shown here is derived from an EMBL/GenBank/DDBJ whole genome shotgun (WGS) entry which is preliminary data.</text>
</comment>
<accession>A0A699ZZN1</accession>
<proteinExistence type="predicted"/>
<organism evidence="1 2">
    <name type="scientific">Haematococcus lacustris</name>
    <name type="common">Green alga</name>
    <name type="synonym">Haematococcus pluvialis</name>
    <dbReference type="NCBI Taxonomy" id="44745"/>
    <lineage>
        <taxon>Eukaryota</taxon>
        <taxon>Viridiplantae</taxon>
        <taxon>Chlorophyta</taxon>
        <taxon>core chlorophytes</taxon>
        <taxon>Chlorophyceae</taxon>
        <taxon>CS clade</taxon>
        <taxon>Chlamydomonadales</taxon>
        <taxon>Haematococcaceae</taxon>
        <taxon>Haematococcus</taxon>
    </lineage>
</organism>